<evidence type="ECO:0000256" key="1">
    <source>
        <dbReference type="SAM" id="MobiDB-lite"/>
    </source>
</evidence>
<dbReference type="AlphaFoldDB" id="A0A401PZ64"/>
<evidence type="ECO:0008006" key="4">
    <source>
        <dbReference type="Google" id="ProtNLM"/>
    </source>
</evidence>
<proteinExistence type="predicted"/>
<feature type="region of interest" description="Disordered" evidence="1">
    <location>
        <begin position="1"/>
        <end position="36"/>
    </location>
</feature>
<feature type="non-terminal residue" evidence="2">
    <location>
        <position position="1"/>
    </location>
</feature>
<evidence type="ECO:0000313" key="3">
    <source>
        <dbReference type="Proteomes" id="UP000288216"/>
    </source>
</evidence>
<gene>
    <name evidence="2" type="ORF">scyTo_0020094</name>
</gene>
<comment type="caution">
    <text evidence="2">The sequence shown here is derived from an EMBL/GenBank/DDBJ whole genome shotgun (WGS) entry which is preliminary data.</text>
</comment>
<sequence length="167" mass="18980">YRKGATSGHPNLGTTVTTMAEGPNIGGDPTSTDQNFPNNEFLTKCNEYRLFQLTKLYRDRLEHAIEEVVDEISLLLTIEKHLSKHEHQKVTDLVEKGHRADSSKLLLKLVMEKGSLARSVMWESFVKMRHGVPKLDKILNEIQELGSNEFDFMNLVRDSSKVPSTLK</sequence>
<organism evidence="2 3">
    <name type="scientific">Scyliorhinus torazame</name>
    <name type="common">Cloudy catshark</name>
    <name type="synonym">Catulus torazame</name>
    <dbReference type="NCBI Taxonomy" id="75743"/>
    <lineage>
        <taxon>Eukaryota</taxon>
        <taxon>Metazoa</taxon>
        <taxon>Chordata</taxon>
        <taxon>Craniata</taxon>
        <taxon>Vertebrata</taxon>
        <taxon>Chondrichthyes</taxon>
        <taxon>Elasmobranchii</taxon>
        <taxon>Galeomorphii</taxon>
        <taxon>Galeoidea</taxon>
        <taxon>Carcharhiniformes</taxon>
        <taxon>Scyliorhinidae</taxon>
        <taxon>Scyliorhinus</taxon>
    </lineage>
</organism>
<keyword evidence="3" id="KW-1185">Reference proteome</keyword>
<dbReference type="STRING" id="75743.A0A401PZ64"/>
<feature type="compositionally biased region" description="Polar residues" evidence="1">
    <location>
        <begin position="8"/>
        <end position="18"/>
    </location>
</feature>
<dbReference type="EMBL" id="BFAA01015728">
    <property type="protein sequence ID" value="GCB78333.1"/>
    <property type="molecule type" value="Genomic_DNA"/>
</dbReference>
<evidence type="ECO:0000313" key="2">
    <source>
        <dbReference type="EMBL" id="GCB78333.1"/>
    </source>
</evidence>
<feature type="non-terminal residue" evidence="2">
    <location>
        <position position="167"/>
    </location>
</feature>
<dbReference type="Proteomes" id="UP000288216">
    <property type="component" value="Unassembled WGS sequence"/>
</dbReference>
<accession>A0A401PZ64</accession>
<protein>
    <recommendedName>
        <fullName evidence="4">CARD domain-containing protein</fullName>
    </recommendedName>
</protein>
<name>A0A401PZ64_SCYTO</name>
<reference evidence="2 3" key="1">
    <citation type="journal article" date="2018" name="Nat. Ecol. Evol.">
        <title>Shark genomes provide insights into elasmobranch evolution and the origin of vertebrates.</title>
        <authorList>
            <person name="Hara Y"/>
            <person name="Yamaguchi K"/>
            <person name="Onimaru K"/>
            <person name="Kadota M"/>
            <person name="Koyanagi M"/>
            <person name="Keeley SD"/>
            <person name="Tatsumi K"/>
            <person name="Tanaka K"/>
            <person name="Motone F"/>
            <person name="Kageyama Y"/>
            <person name="Nozu R"/>
            <person name="Adachi N"/>
            <person name="Nishimura O"/>
            <person name="Nakagawa R"/>
            <person name="Tanegashima C"/>
            <person name="Kiyatake I"/>
            <person name="Matsumoto R"/>
            <person name="Murakumo K"/>
            <person name="Nishida K"/>
            <person name="Terakita A"/>
            <person name="Kuratani S"/>
            <person name="Sato K"/>
            <person name="Hyodo S Kuraku.S."/>
        </authorList>
    </citation>
    <scope>NUCLEOTIDE SEQUENCE [LARGE SCALE GENOMIC DNA]</scope>
</reference>
<dbReference type="OrthoDB" id="9946215at2759"/>